<reference evidence="2" key="1">
    <citation type="journal article" date="2013" name="BMC Genomics">
        <title>Unscrambling butterfly oogenesis.</title>
        <authorList>
            <person name="Carter J.M."/>
            <person name="Baker S.C."/>
            <person name="Pink R."/>
            <person name="Carter D.R."/>
            <person name="Collins A."/>
            <person name="Tomlin J."/>
            <person name="Gibbs M."/>
            <person name="Breuker C.J."/>
        </authorList>
    </citation>
    <scope>NUCLEOTIDE SEQUENCE</scope>
    <source>
        <tissue evidence="2">Ovary</tissue>
    </source>
</reference>
<feature type="compositionally biased region" description="Basic residues" evidence="1">
    <location>
        <begin position="127"/>
        <end position="136"/>
    </location>
</feature>
<accession>S4PN18</accession>
<evidence type="ECO:0000256" key="1">
    <source>
        <dbReference type="SAM" id="MobiDB-lite"/>
    </source>
</evidence>
<proteinExistence type="predicted"/>
<reference evidence="2" key="2">
    <citation type="submission" date="2013-05" db="EMBL/GenBank/DDBJ databases">
        <authorList>
            <person name="Carter J.-M."/>
            <person name="Baker S.C."/>
            <person name="Pink R."/>
            <person name="Carter D.R.F."/>
            <person name="Collins A."/>
            <person name="Tomlin J."/>
            <person name="Gibbs M."/>
            <person name="Breuker C.J."/>
        </authorList>
    </citation>
    <scope>NUCLEOTIDE SEQUENCE</scope>
    <source>
        <tissue evidence="2">Ovary</tissue>
    </source>
</reference>
<organism evidence="2">
    <name type="scientific">Pararge aegeria</name>
    <name type="common">speckled wood butterfly</name>
    <dbReference type="NCBI Taxonomy" id="116150"/>
    <lineage>
        <taxon>Eukaryota</taxon>
        <taxon>Metazoa</taxon>
        <taxon>Ecdysozoa</taxon>
        <taxon>Arthropoda</taxon>
        <taxon>Hexapoda</taxon>
        <taxon>Insecta</taxon>
        <taxon>Pterygota</taxon>
        <taxon>Neoptera</taxon>
        <taxon>Endopterygota</taxon>
        <taxon>Lepidoptera</taxon>
        <taxon>Glossata</taxon>
        <taxon>Ditrysia</taxon>
        <taxon>Papilionoidea</taxon>
        <taxon>Nymphalidae</taxon>
        <taxon>Satyrinae</taxon>
        <taxon>Satyrini</taxon>
        <taxon>Parargina</taxon>
        <taxon>Pararge</taxon>
    </lineage>
</organism>
<name>S4PN18_9NEOP</name>
<evidence type="ECO:0000313" key="2">
    <source>
        <dbReference type="EMBL" id="JAA89315.1"/>
    </source>
</evidence>
<dbReference type="EMBL" id="GAIX01003245">
    <property type="protein sequence ID" value="JAA89315.1"/>
    <property type="molecule type" value="Transcribed_RNA"/>
</dbReference>
<sequence length="136" mass="15531">MQAGDTTILLRAQHAPRKGEARGWRLDAAEASALAAAIFQRAVLLCRARLYPGLHTILAPEPERAAECAWCLRRYAARRCLWYGPPLRTPPERRAWRRERGRRYLCACCGDADEPPEPEGGGWYGKGYRKGRRKRR</sequence>
<feature type="region of interest" description="Disordered" evidence="1">
    <location>
        <begin position="111"/>
        <end position="136"/>
    </location>
</feature>
<dbReference type="AlphaFoldDB" id="S4PN18"/>
<protein>
    <submittedName>
        <fullName evidence="2">Chromatin regulatory protein sir2</fullName>
    </submittedName>
</protein>